<feature type="compositionally biased region" description="Low complexity" evidence="1">
    <location>
        <begin position="170"/>
        <end position="180"/>
    </location>
</feature>
<organism evidence="2 3">
    <name type="scientific">Mycena pura</name>
    <dbReference type="NCBI Taxonomy" id="153505"/>
    <lineage>
        <taxon>Eukaryota</taxon>
        <taxon>Fungi</taxon>
        <taxon>Dikarya</taxon>
        <taxon>Basidiomycota</taxon>
        <taxon>Agaricomycotina</taxon>
        <taxon>Agaricomycetes</taxon>
        <taxon>Agaricomycetidae</taxon>
        <taxon>Agaricales</taxon>
        <taxon>Marasmiineae</taxon>
        <taxon>Mycenaceae</taxon>
        <taxon>Mycena</taxon>
    </lineage>
</organism>
<feature type="compositionally biased region" description="Polar residues" evidence="1">
    <location>
        <begin position="81"/>
        <end position="90"/>
    </location>
</feature>
<name>A0AAD6Y8A8_9AGAR</name>
<accession>A0AAD6Y8A8</accession>
<sequence>MQEIVLRDDERQREAPAGQPQRQHTTTRTADVRRLGEDTAALEQQADNCHTVRLRALFALSMTMALSRTCLAYSGGGVSARTPTEETSPSARARDDTVIDEHAQRRDCHGCAAERTGGSTRPRPAQGARDDTFIDEHAQRIAMAQPNARAAQRERAHTRAEDLAQRRARATTPSSTARATHSQAGSWTAACASMLARLDGENDVAVGEDRGDTVKSASGTTMLLLQRIVLSSIADARYSPKLTWLLGSAFMLRLVSVVPRQDPPRT</sequence>
<evidence type="ECO:0000313" key="3">
    <source>
        <dbReference type="Proteomes" id="UP001219525"/>
    </source>
</evidence>
<proteinExistence type="predicted"/>
<dbReference type="Proteomes" id="UP001219525">
    <property type="component" value="Unassembled WGS sequence"/>
</dbReference>
<evidence type="ECO:0000313" key="2">
    <source>
        <dbReference type="EMBL" id="KAJ7199134.1"/>
    </source>
</evidence>
<keyword evidence="3" id="KW-1185">Reference proteome</keyword>
<feature type="region of interest" description="Disordered" evidence="1">
    <location>
        <begin position="74"/>
        <end position="95"/>
    </location>
</feature>
<dbReference type="EMBL" id="JARJCW010000069">
    <property type="protein sequence ID" value="KAJ7199134.1"/>
    <property type="molecule type" value="Genomic_DNA"/>
</dbReference>
<evidence type="ECO:0000256" key="1">
    <source>
        <dbReference type="SAM" id="MobiDB-lite"/>
    </source>
</evidence>
<feature type="compositionally biased region" description="Polar residues" evidence="1">
    <location>
        <begin position="20"/>
        <end position="29"/>
    </location>
</feature>
<reference evidence="2" key="1">
    <citation type="submission" date="2023-03" db="EMBL/GenBank/DDBJ databases">
        <title>Massive genome expansion in bonnet fungi (Mycena s.s.) driven by repeated elements and novel gene families across ecological guilds.</title>
        <authorList>
            <consortium name="Lawrence Berkeley National Laboratory"/>
            <person name="Harder C.B."/>
            <person name="Miyauchi S."/>
            <person name="Viragh M."/>
            <person name="Kuo A."/>
            <person name="Thoen E."/>
            <person name="Andreopoulos B."/>
            <person name="Lu D."/>
            <person name="Skrede I."/>
            <person name="Drula E."/>
            <person name="Henrissat B."/>
            <person name="Morin E."/>
            <person name="Kohler A."/>
            <person name="Barry K."/>
            <person name="LaButti K."/>
            <person name="Morin E."/>
            <person name="Salamov A."/>
            <person name="Lipzen A."/>
            <person name="Mereny Z."/>
            <person name="Hegedus B."/>
            <person name="Baldrian P."/>
            <person name="Stursova M."/>
            <person name="Weitz H."/>
            <person name="Taylor A."/>
            <person name="Grigoriev I.V."/>
            <person name="Nagy L.G."/>
            <person name="Martin F."/>
            <person name="Kauserud H."/>
        </authorList>
    </citation>
    <scope>NUCLEOTIDE SEQUENCE</scope>
    <source>
        <strain evidence="2">9144</strain>
    </source>
</reference>
<feature type="region of interest" description="Disordered" evidence="1">
    <location>
        <begin position="1"/>
        <end position="29"/>
    </location>
</feature>
<gene>
    <name evidence="2" type="ORF">GGX14DRAFT_572899</name>
</gene>
<feature type="compositionally biased region" description="Basic and acidic residues" evidence="1">
    <location>
        <begin position="1"/>
        <end position="14"/>
    </location>
</feature>
<feature type="region of interest" description="Disordered" evidence="1">
    <location>
        <begin position="163"/>
        <end position="184"/>
    </location>
</feature>
<comment type="caution">
    <text evidence="2">The sequence shown here is derived from an EMBL/GenBank/DDBJ whole genome shotgun (WGS) entry which is preliminary data.</text>
</comment>
<protein>
    <submittedName>
        <fullName evidence="2">Uncharacterized protein</fullName>
    </submittedName>
</protein>
<dbReference type="AlphaFoldDB" id="A0AAD6Y8A8"/>